<evidence type="ECO:0000256" key="12">
    <source>
        <dbReference type="SAM" id="MobiDB-lite"/>
    </source>
</evidence>
<dbReference type="GO" id="GO:0052716">
    <property type="term" value="F:hydroquinone:oxygen oxidoreductase activity"/>
    <property type="evidence" value="ECO:0007669"/>
    <property type="project" value="UniProtKB-EC"/>
</dbReference>
<dbReference type="PANTHER" id="PTHR11709:SF87">
    <property type="entry name" value="LACCASE"/>
    <property type="match status" value="1"/>
</dbReference>
<dbReference type="InterPro" id="IPR011706">
    <property type="entry name" value="Cu-oxidase_C"/>
</dbReference>
<dbReference type="Gene3D" id="2.60.40.420">
    <property type="entry name" value="Cupredoxins - blue copper proteins"/>
    <property type="match status" value="3"/>
</dbReference>
<accession>A0A1J9RFW3</accession>
<keyword evidence="7" id="KW-0560">Oxidoreductase</keyword>
<dbReference type="FunFam" id="2.60.40.420:FF:000046">
    <property type="entry name" value="Multicopper oxidase"/>
    <property type="match status" value="1"/>
</dbReference>
<comment type="cofactor">
    <cofactor evidence="2">
        <name>Cu cation</name>
        <dbReference type="ChEBI" id="CHEBI:23378"/>
    </cofactor>
</comment>
<evidence type="ECO:0000256" key="8">
    <source>
        <dbReference type="ARBA" id="ARBA00023008"/>
    </source>
</evidence>
<dbReference type="FunFam" id="2.60.40.420:FF:000045">
    <property type="entry name" value="Laccase 2"/>
    <property type="match status" value="1"/>
</dbReference>
<dbReference type="GO" id="GO:0005507">
    <property type="term" value="F:copper ion binding"/>
    <property type="evidence" value="ECO:0007669"/>
    <property type="project" value="InterPro"/>
</dbReference>
<evidence type="ECO:0000256" key="13">
    <source>
        <dbReference type="SAM" id="SignalP"/>
    </source>
</evidence>
<dbReference type="Proteomes" id="UP000183809">
    <property type="component" value="Unassembled WGS sequence"/>
</dbReference>
<dbReference type="SUPFAM" id="SSF49503">
    <property type="entry name" value="Cupredoxins"/>
    <property type="match status" value="3"/>
</dbReference>
<evidence type="ECO:0000256" key="6">
    <source>
        <dbReference type="ARBA" id="ARBA00022729"/>
    </source>
</evidence>
<evidence type="ECO:0000256" key="2">
    <source>
        <dbReference type="ARBA" id="ARBA00001935"/>
    </source>
</evidence>
<dbReference type="CDD" id="cd13901">
    <property type="entry name" value="CuRO_3_MaLCC_like"/>
    <property type="match status" value="1"/>
</dbReference>
<dbReference type="AlphaFoldDB" id="A0A1J9RFW3"/>
<evidence type="ECO:0000259" key="16">
    <source>
        <dbReference type="Pfam" id="PF07732"/>
    </source>
</evidence>
<evidence type="ECO:0000259" key="14">
    <source>
        <dbReference type="Pfam" id="PF00394"/>
    </source>
</evidence>
<keyword evidence="18" id="KW-1185">Reference proteome</keyword>
<comment type="catalytic activity">
    <reaction evidence="1">
        <text>4 hydroquinone + O2 = 4 benzosemiquinone + 2 H2O</text>
        <dbReference type="Rhea" id="RHEA:11276"/>
        <dbReference type="ChEBI" id="CHEBI:15377"/>
        <dbReference type="ChEBI" id="CHEBI:15379"/>
        <dbReference type="ChEBI" id="CHEBI:17594"/>
        <dbReference type="ChEBI" id="CHEBI:17977"/>
        <dbReference type="EC" id="1.10.3.2"/>
    </reaction>
</comment>
<evidence type="ECO:0000256" key="9">
    <source>
        <dbReference type="ARBA" id="ARBA00023157"/>
    </source>
</evidence>
<dbReference type="Pfam" id="PF07732">
    <property type="entry name" value="Cu-oxidase_3"/>
    <property type="match status" value="1"/>
</dbReference>
<dbReference type="OrthoDB" id="2121828at2759"/>
<dbReference type="GeneID" id="31009738"/>
<feature type="chain" id="PRO_5012656390" description="laccase" evidence="13">
    <location>
        <begin position="21"/>
        <end position="663"/>
    </location>
</feature>
<dbReference type="EMBL" id="MNUE01000001">
    <property type="protein sequence ID" value="OJD40430.1"/>
    <property type="molecule type" value="Genomic_DNA"/>
</dbReference>
<name>A0A1J9RFW3_9PEZI</name>
<dbReference type="PROSITE" id="PS00079">
    <property type="entry name" value="MULTICOPPER_OXIDASE1"/>
    <property type="match status" value="1"/>
</dbReference>
<evidence type="ECO:0000256" key="1">
    <source>
        <dbReference type="ARBA" id="ARBA00000349"/>
    </source>
</evidence>
<feature type="domain" description="Plastocyanin-like" evidence="15">
    <location>
        <begin position="502"/>
        <end position="629"/>
    </location>
</feature>
<dbReference type="Pfam" id="PF00394">
    <property type="entry name" value="Cu-oxidase"/>
    <property type="match status" value="1"/>
</dbReference>
<dbReference type="CDD" id="cd13854">
    <property type="entry name" value="CuRO_1_MaLCC_like"/>
    <property type="match status" value="1"/>
</dbReference>
<evidence type="ECO:0000256" key="4">
    <source>
        <dbReference type="ARBA" id="ARBA00012297"/>
    </source>
</evidence>
<keyword evidence="8" id="KW-0186">Copper</keyword>
<feature type="compositionally biased region" description="Low complexity" evidence="12">
    <location>
        <begin position="48"/>
        <end position="111"/>
    </location>
</feature>
<comment type="similarity">
    <text evidence="3">Belongs to the multicopper oxidase family.</text>
</comment>
<organism evidence="17 18">
    <name type="scientific">Diplodia corticola</name>
    <dbReference type="NCBI Taxonomy" id="236234"/>
    <lineage>
        <taxon>Eukaryota</taxon>
        <taxon>Fungi</taxon>
        <taxon>Dikarya</taxon>
        <taxon>Ascomycota</taxon>
        <taxon>Pezizomycotina</taxon>
        <taxon>Dothideomycetes</taxon>
        <taxon>Dothideomycetes incertae sedis</taxon>
        <taxon>Botryosphaeriales</taxon>
        <taxon>Botryosphaeriaceae</taxon>
        <taxon>Diplodia</taxon>
    </lineage>
</organism>
<dbReference type="PROSITE" id="PS00080">
    <property type="entry name" value="MULTICOPPER_OXIDASE2"/>
    <property type="match status" value="1"/>
</dbReference>
<evidence type="ECO:0000256" key="5">
    <source>
        <dbReference type="ARBA" id="ARBA00022723"/>
    </source>
</evidence>
<dbReference type="InterPro" id="IPR033138">
    <property type="entry name" value="Cu_oxidase_CS"/>
</dbReference>
<dbReference type="RefSeq" id="XP_020135273.1">
    <property type="nucleotide sequence ID" value="XM_020269479.1"/>
</dbReference>
<dbReference type="InterPro" id="IPR008972">
    <property type="entry name" value="Cupredoxin"/>
</dbReference>
<proteinExistence type="inferred from homology"/>
<feature type="domain" description="Plastocyanin-like" evidence="14">
    <location>
        <begin position="281"/>
        <end position="425"/>
    </location>
</feature>
<feature type="domain" description="Plastocyanin-like" evidence="16">
    <location>
        <begin position="155"/>
        <end position="271"/>
    </location>
</feature>
<dbReference type="InterPro" id="IPR011707">
    <property type="entry name" value="Cu-oxidase-like_N"/>
</dbReference>
<keyword evidence="10" id="KW-0325">Glycoprotein</keyword>
<reference evidence="17 18" key="1">
    <citation type="submission" date="2016-10" db="EMBL/GenBank/DDBJ databases">
        <title>Proteomics and genomics reveal pathogen-plant mechanisms compatible with a hemibiotrophic lifestyle of Diplodia corticola.</title>
        <authorList>
            <person name="Fernandes I."/>
            <person name="De Jonge R."/>
            <person name="Van De Peer Y."/>
            <person name="Devreese B."/>
            <person name="Alves A."/>
            <person name="Esteves A.C."/>
        </authorList>
    </citation>
    <scope>NUCLEOTIDE SEQUENCE [LARGE SCALE GENOMIC DNA]</scope>
    <source>
        <strain evidence="17 18">CBS 112549</strain>
    </source>
</reference>
<gene>
    <name evidence="17" type="ORF">BKCO1_1000117</name>
</gene>
<protein>
    <recommendedName>
        <fullName evidence="4">laccase</fullName>
        <ecNumber evidence="4">1.10.3.2</ecNumber>
    </recommendedName>
</protein>
<evidence type="ECO:0000313" key="18">
    <source>
        <dbReference type="Proteomes" id="UP000183809"/>
    </source>
</evidence>
<feature type="signal peptide" evidence="13">
    <location>
        <begin position="1"/>
        <end position="20"/>
    </location>
</feature>
<dbReference type="Pfam" id="PF07731">
    <property type="entry name" value="Cu-oxidase_2"/>
    <property type="match status" value="1"/>
</dbReference>
<dbReference type="EC" id="1.10.3.2" evidence="4"/>
<evidence type="ECO:0000313" key="17">
    <source>
        <dbReference type="EMBL" id="OJD40430.1"/>
    </source>
</evidence>
<dbReference type="InterPro" id="IPR045087">
    <property type="entry name" value="Cu-oxidase_fam"/>
</dbReference>
<dbReference type="InterPro" id="IPR002355">
    <property type="entry name" value="Cu_oxidase_Cu_BS"/>
</dbReference>
<dbReference type="FunFam" id="2.60.40.420:FF:000021">
    <property type="entry name" value="Extracellular dihydrogeodin oxidase/laccase"/>
    <property type="match status" value="1"/>
</dbReference>
<dbReference type="GO" id="GO:0046274">
    <property type="term" value="P:lignin catabolic process"/>
    <property type="evidence" value="ECO:0007669"/>
    <property type="project" value="UniProtKB-KW"/>
</dbReference>
<keyword evidence="9" id="KW-1015">Disulfide bond</keyword>
<comment type="caution">
    <text evidence="17">The sequence shown here is derived from an EMBL/GenBank/DDBJ whole genome shotgun (WGS) entry which is preliminary data.</text>
</comment>
<dbReference type="PANTHER" id="PTHR11709">
    <property type="entry name" value="MULTI-COPPER OXIDASE"/>
    <property type="match status" value="1"/>
</dbReference>
<dbReference type="STRING" id="236234.A0A1J9RFW3"/>
<evidence type="ECO:0000256" key="3">
    <source>
        <dbReference type="ARBA" id="ARBA00010609"/>
    </source>
</evidence>
<keyword evidence="11" id="KW-0439">Lignin degradation</keyword>
<evidence type="ECO:0000256" key="7">
    <source>
        <dbReference type="ARBA" id="ARBA00023002"/>
    </source>
</evidence>
<sequence length="663" mass="71752">MRITSLAAAWLAVFVAQSSAHLPNNKILWGEKGPAGNHMSVVPRLVQSTSTSSSRTSATSTSSSRTSATSISSSRTSSASISSSRTSSASISSSRTSSASTSSTSTSSTSTKVADAACTNGPLTRSCWSNGYSIVTDFDQKWPTTGNTVSYSLDITNGTCNPDGGPSRPCLMFNNKIPGPTLYANWGDMISVTINNKMPSNGTSVHWHGVRQYNTPTQDGVNGITECPLAPGDSKTYLFRATQFGTTWFHSHFSAQYGDGAVGQLVINGPASSNYDYDLGTYTVTDWYYRTAFQIEDNFNVALQAGKPGPPGDTILVNGTMKSQDGTAGAYSRVNNLQPGKKYRLRLINTSVDNNIWVSLDGHNFTVITSDFVPSKPWTTNWLLMAIGQRYDVIFTASSTVGNYWFRAEVATACLSANNHYGRGVFSIAGASSSDPVDSASSVPGGCVEPLPTPYVSNTVPNSTFLSQVSTLSVDLTTANVSTNQQNIVFWGINMTAIDIDWEKPTLQYVIDGNTSYPHVYNLIELPNENIWTYWIIQETTGTPQIPHPIHLHGHDFYVLGKGSGVFDLSTSPSTLNWSNPTRRDVSLLPAGGWLALAFPTDNPGAWLMHCHIAWHISEGLGVQFLEAKSQIQGLNDASWQKTCTNWDKYWTSSIYPKQDSGL</sequence>
<keyword evidence="6 13" id="KW-0732">Signal</keyword>
<dbReference type="CDD" id="cd13880">
    <property type="entry name" value="CuRO_2_MaLCC_like"/>
    <property type="match status" value="1"/>
</dbReference>
<evidence type="ECO:0000256" key="11">
    <source>
        <dbReference type="ARBA" id="ARBA00023185"/>
    </source>
</evidence>
<dbReference type="InterPro" id="IPR001117">
    <property type="entry name" value="Cu-oxidase_2nd"/>
</dbReference>
<evidence type="ECO:0000256" key="10">
    <source>
        <dbReference type="ARBA" id="ARBA00023180"/>
    </source>
</evidence>
<feature type="region of interest" description="Disordered" evidence="12">
    <location>
        <begin position="46"/>
        <end position="113"/>
    </location>
</feature>
<keyword evidence="5" id="KW-0479">Metal-binding</keyword>
<evidence type="ECO:0000259" key="15">
    <source>
        <dbReference type="Pfam" id="PF07731"/>
    </source>
</evidence>